<dbReference type="EMBL" id="JAERMS010000034">
    <property type="protein sequence ID" value="MBO1364032.1"/>
    <property type="molecule type" value="Genomic_DNA"/>
</dbReference>
<accession>A0ABS3M778</accession>
<evidence type="ECO:0008006" key="4">
    <source>
        <dbReference type="Google" id="ProtNLM"/>
    </source>
</evidence>
<proteinExistence type="predicted"/>
<comment type="caution">
    <text evidence="2">The sequence shown here is derived from an EMBL/GenBank/DDBJ whole genome shotgun (WGS) entry which is preliminary data.</text>
</comment>
<name>A0ABS3M778_9BACT</name>
<reference evidence="2 3" key="1">
    <citation type="submission" date="2021-01" db="EMBL/GenBank/DDBJ databases">
        <title>Prevotella A2931 sp. nov.</title>
        <authorList>
            <person name="Buhl M."/>
            <person name="Oberhettinger P."/>
        </authorList>
    </citation>
    <scope>NUCLEOTIDE SEQUENCE [LARGE SCALE GENOMIC DNA]</scope>
    <source>
        <strain evidence="2 3">A2931</strain>
    </source>
</reference>
<organism evidence="2 3">
    <name type="scientific">Prevotella illustrans</name>
    <dbReference type="NCBI Taxonomy" id="2800387"/>
    <lineage>
        <taxon>Bacteria</taxon>
        <taxon>Pseudomonadati</taxon>
        <taxon>Bacteroidota</taxon>
        <taxon>Bacteroidia</taxon>
        <taxon>Bacteroidales</taxon>
        <taxon>Prevotellaceae</taxon>
        <taxon>Prevotella</taxon>
    </lineage>
</organism>
<evidence type="ECO:0000256" key="1">
    <source>
        <dbReference type="SAM" id="SignalP"/>
    </source>
</evidence>
<sequence length="174" mass="21630">MKRLILMVAMAIAFRATAMDRREARAEARYLTDRMAYELGLSPREYDRMYEINYRYLRGVNTYDDLYASRWRNRNIALRAFFSDRQWQLYLGADYFYRPLSWRDGAFVRNVYARHPRRPMPSYGELRRYHRPVAPRCERRRDWYRHHDHDFDRHRGPGRHHHHDRDWFSMEPIL</sequence>
<feature type="signal peptide" evidence="1">
    <location>
        <begin position="1"/>
        <end position="18"/>
    </location>
</feature>
<feature type="chain" id="PRO_5046149458" description="DUF3575 domain-containing protein" evidence="1">
    <location>
        <begin position="19"/>
        <end position="174"/>
    </location>
</feature>
<evidence type="ECO:0000313" key="2">
    <source>
        <dbReference type="EMBL" id="MBO1364032.1"/>
    </source>
</evidence>
<keyword evidence="3" id="KW-1185">Reference proteome</keyword>
<protein>
    <recommendedName>
        <fullName evidence="4">DUF3575 domain-containing protein</fullName>
    </recommendedName>
</protein>
<dbReference type="Proteomes" id="UP000664265">
    <property type="component" value="Unassembled WGS sequence"/>
</dbReference>
<gene>
    <name evidence="2" type="ORF">JHU38_09660</name>
</gene>
<evidence type="ECO:0000313" key="3">
    <source>
        <dbReference type="Proteomes" id="UP000664265"/>
    </source>
</evidence>
<keyword evidence="1" id="KW-0732">Signal</keyword>